<reference evidence="39 40" key="4">
    <citation type="submission" date="2018-08" db="EMBL/GenBank/DDBJ databases">
        <title>A genome reference for cultivated species of the human gut microbiota.</title>
        <authorList>
            <person name="Zou Y."/>
            <person name="Xue W."/>
            <person name="Luo G."/>
        </authorList>
    </citation>
    <scope>NUCLEOTIDE SEQUENCE [LARGE SCALE GENOMIC DNA]</scope>
    <source>
        <strain evidence="23 48">AF06-19</strain>
        <strain evidence="22 57">AF12-8</strain>
        <strain evidence="21 49">AF17-27</strain>
        <strain evidence="20 50">AF18-16LB</strain>
        <strain evidence="19 44">AF25-15</strain>
        <strain evidence="32 45">AF36-2BH</strain>
        <strain evidence="31 46">AF38-24</strain>
        <strain evidence="30 54">AF39-14AC</strain>
        <strain evidence="29 47">AM26-2LB</strain>
        <strain evidence="28 52">AM29-10</strain>
        <strain evidence="27 51">AM30-13AC</strain>
        <strain evidence="26 53">AM36-3AA</strain>
        <strain evidence="25 55">AM42-17AT</strain>
        <strain evidence="24 56">AM44-1AT</strain>
        <strain evidence="18 42">OM05-6AA</strain>
        <strain evidence="17 41">OM07-13</strain>
        <strain evidence="16 40">OM08-12AT</strain>
        <strain evidence="15 43">TF11-15AC</strain>
        <strain evidence="14 39">TM10-3</strain>
    </source>
</reference>
<dbReference type="EMBL" id="JRFS01000002">
    <property type="protein sequence ID" value="PWE84960.1"/>
    <property type="molecule type" value="Genomic_DNA"/>
</dbReference>
<evidence type="ECO:0000313" key="27">
    <source>
        <dbReference type="EMBL" id="RHD94666.1"/>
    </source>
</evidence>
<dbReference type="EMBL" id="JAAILW010000002">
    <property type="protein sequence ID" value="NSC26048.1"/>
    <property type="molecule type" value="Genomic_DNA"/>
</dbReference>
<dbReference type="EMBL" id="CYXM01000003">
    <property type="protein sequence ID" value="CUM85226.1"/>
    <property type="molecule type" value="Genomic_DNA"/>
</dbReference>
<dbReference type="EMBL" id="CYYW01000001">
    <property type="protein sequence ID" value="CUN41623.1"/>
    <property type="molecule type" value="Genomic_DNA"/>
</dbReference>
<dbReference type="Proteomes" id="UP000465607">
    <property type="component" value="Unassembled WGS sequence"/>
</dbReference>
<dbReference type="Proteomes" id="UP000283765">
    <property type="component" value="Unassembled WGS sequence"/>
</dbReference>
<dbReference type="Proteomes" id="UP000266698">
    <property type="component" value="Unassembled WGS sequence"/>
</dbReference>
<evidence type="ECO:0000313" key="54">
    <source>
        <dbReference type="Proteomes" id="UP000286181"/>
    </source>
</evidence>
<dbReference type="Proteomes" id="UP000285290">
    <property type="component" value="Unassembled WGS sequence"/>
</dbReference>
<evidence type="ECO:0000313" key="7">
    <source>
        <dbReference type="EMBL" id="MCC2746997.1"/>
    </source>
</evidence>
<dbReference type="EMBL" id="QSFZ01000006">
    <property type="protein sequence ID" value="RHA92462.1"/>
    <property type="molecule type" value="Genomic_DNA"/>
</dbReference>
<evidence type="ECO:0000313" key="14">
    <source>
        <dbReference type="EMBL" id="RGI67968.1"/>
    </source>
</evidence>
<reference evidence="11" key="8">
    <citation type="journal article" date="2020" name="Cell Host Microbe">
        <title>Functional and Genomic Variation between Human-Derived Isolates of Lachnospiraceae Reveals Inter- and Intra-Species Diversity.</title>
        <authorList>
            <person name="Sorbara M.T."/>
            <person name="Littmann E.R."/>
            <person name="Fontana E."/>
            <person name="Moody T.U."/>
            <person name="Kohout C.E."/>
            <person name="Gjonbalaj M."/>
            <person name="Eaton V."/>
            <person name="Seok R."/>
            <person name="Leiner I.M."/>
            <person name="Pamer E.G."/>
        </authorList>
    </citation>
    <scope>NUCLEOTIDE SEQUENCE</scope>
    <source>
        <strain evidence="12">MSK.16.45</strain>
        <strain evidence="11">MSK.17.79</strain>
    </source>
</reference>
<dbReference type="Proteomes" id="UP000260642">
    <property type="component" value="Unassembled WGS sequence"/>
</dbReference>
<evidence type="ECO:0000313" key="40">
    <source>
        <dbReference type="Proteomes" id="UP000260717"/>
    </source>
</evidence>
<dbReference type="EMBL" id="QSAZ01000009">
    <property type="protein sequence ID" value="RGW86626.1"/>
    <property type="molecule type" value="Genomic_DNA"/>
</dbReference>
<gene>
    <name evidence="32" type="ORF">DW001_02465</name>
    <name evidence="31" type="ORF">DW028_02120</name>
    <name evidence="30" type="ORF">DW038_00235</name>
    <name evidence="29" type="ORF">DW703_01250</name>
    <name evidence="28" type="ORF">DW753_08570</name>
    <name evidence="27" type="ORF">DW775_07870</name>
    <name evidence="26" type="ORF">DW848_09635</name>
    <name evidence="25" type="ORF">DW912_06995</name>
    <name evidence="24" type="ORF">DW948_10050</name>
    <name evidence="23" type="ORF">DWV45_10015</name>
    <name evidence="22" type="ORF">DWV78_00995</name>
    <name evidence="21" type="ORF">DWW89_04385</name>
    <name evidence="20" type="ORF">DWX06_02050</name>
    <name evidence="19" type="ORF">DWY38_00120</name>
    <name evidence="18" type="ORF">DXB72_02175</name>
    <name evidence="17" type="ORF">DXB99_10025</name>
    <name evidence="16" type="ORF">DXC13_06860</name>
    <name evidence="15" type="ORF">DXD13_11505</name>
    <name evidence="14" type="ORF">DXD95_08435</name>
    <name evidence="4" type="ORF">ERS852417_00263</name>
    <name evidence="3" type="ORF">ERS852580_00837</name>
    <name evidence="34" type="ORF">FYL31_01710</name>
    <name evidence="33" type="ORF">FYL37_04860</name>
    <name evidence="12" type="ORF">G4312_02550</name>
    <name evidence="11" type="ORF">G4319_01615</name>
    <name evidence="9" type="ORF">GKE07_00255</name>
    <name evidence="10" type="ORF">GKE44_00190</name>
    <name evidence="13" type="ORF">LD38_02460</name>
    <name evidence="5" type="ORF">LIZ56_00685</name>
    <name evidence="6" type="ORF">LIZ82_02015</name>
    <name evidence="7" type="ORF">LK487_08125</name>
    <name evidence="8" type="ORF">PNE45_05030</name>
    <name evidence="2" type="ORF">T1815_15881</name>
</gene>
<evidence type="ECO:0000313" key="42">
    <source>
        <dbReference type="Proteomes" id="UP000260970"/>
    </source>
</evidence>
<evidence type="ECO:0000313" key="61">
    <source>
        <dbReference type="Proteomes" id="UP000479563"/>
    </source>
</evidence>
<feature type="transmembrane region" description="Helical" evidence="1">
    <location>
        <begin position="81"/>
        <end position="103"/>
    </location>
</feature>
<dbReference type="EMBL" id="QSJS01000008">
    <property type="protein sequence ID" value="RHD94666.1"/>
    <property type="molecule type" value="Genomic_DNA"/>
</dbReference>
<evidence type="ECO:0000313" key="10">
    <source>
        <dbReference type="EMBL" id="MSD25622.1"/>
    </source>
</evidence>
<organism evidence="2 35">
    <name type="scientific">Agathobacter rectalis</name>
    <dbReference type="NCBI Taxonomy" id="39491"/>
    <lineage>
        <taxon>Bacteria</taxon>
        <taxon>Bacillati</taxon>
        <taxon>Bacillota</taxon>
        <taxon>Clostridia</taxon>
        <taxon>Lachnospirales</taxon>
        <taxon>Lachnospiraceae</taxon>
        <taxon>Agathobacter</taxon>
    </lineage>
</organism>
<sequence length="113" mass="13108">MNYFIIIDAVTLILGIYIIFVSLRMKKSGKIESTFVAEDEMKKIKDTAGYIAYIYPKSLVFGIVIFVISIVAIVSDCLKKIPYWSYVEMIIFVAVIIWFSNMLRNAREKFVKF</sequence>
<reference evidence="58 59" key="6">
    <citation type="submission" date="2019-08" db="EMBL/GenBank/DDBJ databases">
        <authorList>
            <person name="Duncan S."/>
            <person name="Walker A."/>
        </authorList>
    </citation>
    <scope>NUCLEOTIDE SEQUENCE [LARGE SCALE GENOMIC DNA]</scope>
    <source>
        <strain evidence="33 58">L2-21</strain>
        <strain evidence="34 59">T3WBe13</strain>
    </source>
</reference>
<dbReference type="Proteomes" id="UP000284296">
    <property type="component" value="Unassembled WGS sequence"/>
</dbReference>
<dbReference type="EMBL" id="JAAIMP010000002">
    <property type="protein sequence ID" value="NSC76189.1"/>
    <property type="molecule type" value="Genomic_DNA"/>
</dbReference>
<dbReference type="Proteomes" id="UP000095673">
    <property type="component" value="Unassembled WGS sequence"/>
</dbReference>
<dbReference type="EMBL" id="QRON01000001">
    <property type="protein sequence ID" value="RHL31235.1"/>
    <property type="molecule type" value="Genomic_DNA"/>
</dbReference>
<evidence type="ECO:0000313" key="46">
    <source>
        <dbReference type="Proteomes" id="UP000283297"/>
    </source>
</evidence>
<feature type="transmembrane region" description="Helical" evidence="1">
    <location>
        <begin position="50"/>
        <end position="75"/>
    </location>
</feature>
<dbReference type="Proteomes" id="UP001197847">
    <property type="component" value="Unassembled WGS sequence"/>
</dbReference>
<dbReference type="EMBL" id="VSTG01000004">
    <property type="protein sequence ID" value="TYL59047.1"/>
    <property type="molecule type" value="Genomic_DNA"/>
</dbReference>
<dbReference type="EMBL" id="QRXG01000002">
    <property type="protein sequence ID" value="RGT84149.1"/>
    <property type="molecule type" value="Genomic_DNA"/>
</dbReference>
<dbReference type="Proteomes" id="UP000283501">
    <property type="component" value="Unassembled WGS sequence"/>
</dbReference>
<evidence type="ECO:0000313" key="17">
    <source>
        <dbReference type="EMBL" id="RGM70696.1"/>
    </source>
</evidence>
<feature type="transmembrane region" description="Helical" evidence="1">
    <location>
        <begin position="6"/>
        <end position="23"/>
    </location>
</feature>
<reference evidence="13 38" key="1">
    <citation type="submission" date="2014-09" db="EMBL/GenBank/DDBJ databases">
        <title>Butyrate-producing bacteria isolated from human gut.</title>
        <authorList>
            <person name="Zhang Q."/>
            <person name="Zhao L."/>
        </authorList>
    </citation>
    <scope>NUCLEOTIDE SEQUENCE [LARGE SCALE GENOMIC DNA]</scope>
    <source>
        <strain evidence="13 38">R22</strain>
    </source>
</reference>
<reference evidence="35" key="3">
    <citation type="submission" date="2015-05" db="EMBL/GenBank/DDBJ databases">
        <authorList>
            <consortium name="Pathogen Informatics"/>
        </authorList>
    </citation>
    <scope>NUCLEOTIDE SEQUENCE [LARGE SCALE GENOMIC DNA]</scope>
    <source>
        <strain evidence="4 36">2789STDY5608860</strain>
        <strain evidence="3 37">2789STDY5834968</strain>
        <strain evidence="35">T1-815</strain>
    </source>
</reference>
<evidence type="ECO:0000313" key="12">
    <source>
        <dbReference type="EMBL" id="NSC76189.1"/>
    </source>
</evidence>
<proteinExistence type="predicted"/>
<keyword evidence="1" id="KW-1133">Transmembrane helix</keyword>
<reference evidence="7" key="11">
    <citation type="submission" date="2021-10" db="EMBL/GenBank/DDBJ databases">
        <title>Collection of gut derived symbiotic bacterial strains cultured from healthy donors.</title>
        <authorList>
            <person name="Lin H."/>
            <person name="Littmann E."/>
            <person name="Claire K."/>
            <person name="Pamer E."/>
        </authorList>
    </citation>
    <scope>NUCLEOTIDE SEQUENCE</scope>
    <source>
        <strain evidence="7">MSK.22.92</strain>
    </source>
</reference>
<evidence type="ECO:0000313" key="60">
    <source>
        <dbReference type="Proteomes" id="UP000465607"/>
    </source>
</evidence>
<dbReference type="Proteomes" id="UP000095384">
    <property type="component" value="Unassembled WGS sequence"/>
</dbReference>
<keyword evidence="1" id="KW-0472">Membrane</keyword>
<evidence type="ECO:0000313" key="9">
    <source>
        <dbReference type="EMBL" id="MSC58671.1"/>
    </source>
</evidence>
<evidence type="ECO:0000313" key="24">
    <source>
        <dbReference type="EMBL" id="RHA12597.1"/>
    </source>
</evidence>
<evidence type="ECO:0000313" key="8">
    <source>
        <dbReference type="EMBL" id="MDB8017394.1"/>
    </source>
</evidence>
<evidence type="ECO:0000313" key="58">
    <source>
        <dbReference type="Proteomes" id="UP000324325"/>
    </source>
</evidence>
<dbReference type="EMBL" id="WKQV01000001">
    <property type="protein sequence ID" value="MSD25622.1"/>
    <property type="molecule type" value="Genomic_DNA"/>
</dbReference>
<evidence type="ECO:0000313" key="48">
    <source>
        <dbReference type="Proteomes" id="UP000283683"/>
    </source>
</evidence>
<evidence type="ECO:0000313" key="28">
    <source>
        <dbReference type="EMBL" id="RHE31965.1"/>
    </source>
</evidence>
<evidence type="ECO:0000313" key="41">
    <source>
        <dbReference type="Proteomes" id="UP000260758"/>
    </source>
</evidence>
<dbReference type="Proteomes" id="UP000260758">
    <property type="component" value="Unassembled WGS sequence"/>
</dbReference>
<reference evidence="60 61" key="5">
    <citation type="journal article" date="2019" name="Nat. Med.">
        <title>A library of human gut bacterial isolates paired with longitudinal multiomics data enables mechanistic microbiome research.</title>
        <authorList>
            <person name="Poyet M."/>
            <person name="Groussin M."/>
            <person name="Gibbons S.M."/>
            <person name="Avila-Pacheco J."/>
            <person name="Jiang X."/>
            <person name="Kearney S.M."/>
            <person name="Perrotta A.R."/>
            <person name="Berdy B."/>
            <person name="Zhao S."/>
            <person name="Lieberman T.D."/>
            <person name="Swanson P.K."/>
            <person name="Smith M."/>
            <person name="Roesemann S."/>
            <person name="Alexander J.E."/>
            <person name="Rich S.A."/>
            <person name="Livny J."/>
            <person name="Vlamakis H."/>
            <person name="Clish C."/>
            <person name="Bullock K."/>
            <person name="Deik A."/>
            <person name="Scott J."/>
            <person name="Pierce K.A."/>
            <person name="Xavier R.J."/>
            <person name="Alm E.J."/>
        </authorList>
    </citation>
    <scope>NUCLEOTIDE SEQUENCE [LARGE SCALE GENOMIC DNA]</scope>
    <source>
        <strain evidence="9 61">BIOML-A11</strain>
        <strain evidence="10 60">BIOML-A5</strain>
    </source>
</reference>
<dbReference type="EMBL" id="QSTI01000008">
    <property type="protein sequence ID" value="RGM50520.1"/>
    <property type="molecule type" value="Genomic_DNA"/>
</dbReference>
<evidence type="ECO:0000313" key="53">
    <source>
        <dbReference type="Proteomes" id="UP000286104"/>
    </source>
</evidence>
<dbReference type="EMBL" id="CVRQ01000019">
    <property type="protein sequence ID" value="CRL37495.1"/>
    <property type="molecule type" value="Genomic_DNA"/>
</dbReference>
<evidence type="ECO:0000313" key="32">
    <source>
        <dbReference type="EMBL" id="RHL82854.1"/>
    </source>
</evidence>
<evidence type="ECO:0000313" key="5">
    <source>
        <dbReference type="EMBL" id="MCB6936934.1"/>
    </source>
</evidence>
<evidence type="ECO:0000313" key="18">
    <source>
        <dbReference type="EMBL" id="RGN26754.1"/>
    </source>
</evidence>
<evidence type="ECO:0000313" key="57">
    <source>
        <dbReference type="Proteomes" id="UP000286581"/>
    </source>
</evidence>
<dbReference type="Proteomes" id="UP001212823">
    <property type="component" value="Unassembled WGS sequence"/>
</dbReference>
<accession>A0A0M6WKQ9</accession>
<dbReference type="Proteomes" id="UP001193756">
    <property type="component" value="Unassembled WGS sequence"/>
</dbReference>
<evidence type="ECO:0008006" key="62">
    <source>
        <dbReference type="Google" id="ProtNLM"/>
    </source>
</evidence>
<dbReference type="EMBL" id="JAJCJQ010000001">
    <property type="protein sequence ID" value="MCB6959675.1"/>
    <property type="molecule type" value="Genomic_DNA"/>
</dbReference>
<dbReference type="Proteomes" id="UP000324325">
    <property type="component" value="Unassembled WGS sequence"/>
</dbReference>
<evidence type="ECO:0000313" key="13">
    <source>
        <dbReference type="EMBL" id="PWE84960.1"/>
    </source>
</evidence>
<dbReference type="Proteomes" id="UP000049472">
    <property type="component" value="Unassembled WGS sequence"/>
</dbReference>
<dbReference type="Proteomes" id="UP000286181">
    <property type="component" value="Unassembled WGS sequence"/>
</dbReference>
<dbReference type="EMBL" id="JAJFBX010000009">
    <property type="protein sequence ID" value="MCC2746997.1"/>
    <property type="molecule type" value="Genomic_DNA"/>
</dbReference>
<dbReference type="EMBL" id="VSTF01000001">
    <property type="protein sequence ID" value="TYL61764.1"/>
    <property type="molecule type" value="Genomic_DNA"/>
</dbReference>
<dbReference type="OrthoDB" id="2067631at2"/>
<evidence type="ECO:0000313" key="26">
    <source>
        <dbReference type="EMBL" id="RHC38769.1"/>
    </source>
</evidence>
<evidence type="ECO:0000313" key="43">
    <source>
        <dbReference type="Proteomes" id="UP000261052"/>
    </source>
</evidence>
<evidence type="ECO:0000313" key="38">
    <source>
        <dbReference type="Proteomes" id="UP000245905"/>
    </source>
</evidence>
<dbReference type="Proteomes" id="UP000286104">
    <property type="component" value="Unassembled WGS sequence"/>
</dbReference>
<dbReference type="EMBL" id="QSUG01000001">
    <property type="protein sequence ID" value="RGN26754.1"/>
    <property type="molecule type" value="Genomic_DNA"/>
</dbReference>
<dbReference type="EMBL" id="QSKY01000001">
    <property type="protein sequence ID" value="RHF08581.1"/>
    <property type="molecule type" value="Genomic_DNA"/>
</dbReference>
<dbReference type="Proteomes" id="UP000286341">
    <property type="component" value="Unassembled WGS sequence"/>
</dbReference>
<keyword evidence="1" id="KW-0812">Transmembrane</keyword>
<dbReference type="GeneID" id="86988777"/>
<evidence type="ECO:0000313" key="20">
    <source>
        <dbReference type="EMBL" id="RGT84149.1"/>
    </source>
</evidence>
<evidence type="ECO:0000313" key="59">
    <source>
        <dbReference type="Proteomes" id="UP000324327"/>
    </source>
</evidence>
<dbReference type="Proteomes" id="UP001197741">
    <property type="component" value="Unassembled WGS sequence"/>
</dbReference>
<evidence type="ECO:0000313" key="51">
    <source>
        <dbReference type="Proteomes" id="UP000284835"/>
    </source>
</evidence>
<protein>
    <recommendedName>
        <fullName evidence="62">DUF3784 domain-containing protein</fullName>
    </recommendedName>
</protein>
<evidence type="ECO:0000313" key="11">
    <source>
        <dbReference type="EMBL" id="NSC26048.1"/>
    </source>
</evidence>
<dbReference type="Proteomes" id="UP001193670">
    <property type="component" value="Unassembled WGS sequence"/>
</dbReference>
<evidence type="ECO:0000313" key="16">
    <source>
        <dbReference type="EMBL" id="RGM50520.1"/>
    </source>
</evidence>
<dbReference type="Proteomes" id="UP000286581">
    <property type="component" value="Unassembled WGS sequence"/>
</dbReference>
<evidence type="ECO:0000313" key="37">
    <source>
        <dbReference type="Proteomes" id="UP000095673"/>
    </source>
</evidence>
<evidence type="ECO:0000313" key="15">
    <source>
        <dbReference type="EMBL" id="RGK41757.1"/>
    </source>
</evidence>
<evidence type="ECO:0000313" key="31">
    <source>
        <dbReference type="EMBL" id="RHL31235.1"/>
    </source>
</evidence>
<dbReference type="Proteomes" id="UP000286220">
    <property type="component" value="Unassembled WGS sequence"/>
</dbReference>
<evidence type="ECO:0000313" key="45">
    <source>
        <dbReference type="Proteomes" id="UP000266698"/>
    </source>
</evidence>
<name>A0A0M6WKQ9_9FIRM</name>
<dbReference type="OMA" id="YVEMIIF"/>
<dbReference type="EMBL" id="QSOB01000010">
    <property type="protein sequence ID" value="RGI67968.1"/>
    <property type="molecule type" value="Genomic_DNA"/>
</dbReference>
<evidence type="ECO:0000313" key="50">
    <source>
        <dbReference type="Proteomes" id="UP000284296"/>
    </source>
</evidence>
<dbReference type="EMBL" id="QRUJ01000001">
    <property type="protein sequence ID" value="RGR57274.1"/>
    <property type="molecule type" value="Genomic_DNA"/>
</dbReference>
<reference evidence="58 59" key="7">
    <citation type="submission" date="2019-09" db="EMBL/GenBank/DDBJ databases">
        <title>Strain-level analysis of Eubacterium rectale using genomes from metagenomes.</title>
        <authorList>
            <person name="Karcher N."/>
            <person name="Segata N."/>
        </authorList>
    </citation>
    <scope>NUCLEOTIDE SEQUENCE [LARGE SCALE GENOMIC DNA]</scope>
    <source>
        <strain evidence="33 58">L2-21</strain>
        <strain evidence="34 59">T3WBe13</strain>
    </source>
</reference>
<evidence type="ECO:0000313" key="35">
    <source>
        <dbReference type="Proteomes" id="UP000049472"/>
    </source>
</evidence>
<dbReference type="Proteomes" id="UP000260970">
    <property type="component" value="Unassembled WGS sequence"/>
</dbReference>
<dbReference type="Proteomes" id="UP000261052">
    <property type="component" value="Unassembled WGS sequence"/>
</dbReference>
<dbReference type="EMBL" id="WKQP01000001">
    <property type="protein sequence ID" value="MSC58671.1"/>
    <property type="molecule type" value="Genomic_DNA"/>
</dbReference>
<evidence type="ECO:0000313" key="34">
    <source>
        <dbReference type="EMBL" id="TYL61764.1"/>
    </source>
</evidence>
<evidence type="ECO:0000313" key="36">
    <source>
        <dbReference type="Proteomes" id="UP000095384"/>
    </source>
</evidence>
<evidence type="ECO:0000313" key="25">
    <source>
        <dbReference type="EMBL" id="RHA92462.1"/>
    </source>
</evidence>
<reference evidence="8" key="12">
    <citation type="submission" date="2023-01" db="EMBL/GenBank/DDBJ databases">
        <title>Human gut microbiome strain richness.</title>
        <authorList>
            <person name="Chen-Liaw A."/>
        </authorList>
    </citation>
    <scope>NUCLEOTIDE SEQUENCE</scope>
    <source>
        <strain evidence="8">1001283st1_D2_1001283B150209_150212</strain>
    </source>
</reference>
<dbReference type="EMBL" id="QSQP01000014">
    <property type="protein sequence ID" value="RGK41757.1"/>
    <property type="molecule type" value="Genomic_DNA"/>
</dbReference>
<evidence type="ECO:0000313" key="55">
    <source>
        <dbReference type="Proteomes" id="UP000286220"/>
    </source>
</evidence>
<evidence type="ECO:0000313" key="6">
    <source>
        <dbReference type="EMBL" id="MCB6959675.1"/>
    </source>
</evidence>
<dbReference type="EMBL" id="QRPB01000002">
    <property type="protein sequence ID" value="RHL82854.1"/>
    <property type="molecule type" value="Genomic_DNA"/>
</dbReference>
<dbReference type="EMBL" id="QSTP01000010">
    <property type="protein sequence ID" value="RGM70696.1"/>
    <property type="molecule type" value="Genomic_DNA"/>
</dbReference>
<dbReference type="Proteomes" id="UP000479563">
    <property type="component" value="Unassembled WGS sequence"/>
</dbReference>
<evidence type="ECO:0000313" key="21">
    <source>
        <dbReference type="EMBL" id="RGU27125.1"/>
    </source>
</evidence>
<evidence type="ECO:0000313" key="49">
    <source>
        <dbReference type="Proteomes" id="UP000283765"/>
    </source>
</evidence>
<dbReference type="EMBL" id="QSFB01000013">
    <property type="protein sequence ID" value="RHA12597.1"/>
    <property type="molecule type" value="Genomic_DNA"/>
</dbReference>
<evidence type="ECO:0000313" key="2">
    <source>
        <dbReference type="EMBL" id="CRL37495.1"/>
    </source>
</evidence>
<evidence type="ECO:0000313" key="29">
    <source>
        <dbReference type="EMBL" id="RHF08581.1"/>
    </source>
</evidence>
<dbReference type="Proteomes" id="UP000283297">
    <property type="component" value="Unassembled WGS sequence"/>
</dbReference>
<evidence type="ECO:0000313" key="22">
    <source>
        <dbReference type="EMBL" id="RGW41426.1"/>
    </source>
</evidence>
<evidence type="ECO:0000313" key="47">
    <source>
        <dbReference type="Proteomes" id="UP000283501"/>
    </source>
</evidence>
<reference evidence="5" key="10">
    <citation type="submission" date="2021-10" db="EMBL/GenBank/DDBJ databases">
        <title>Collection of gut derived symbiotic bacterial strains cultured from healthy donors.</title>
        <authorList>
            <person name="Lin H."/>
            <person name="Littmann E."/>
            <person name="Kohout C."/>
            <person name="Pamer E.G."/>
        </authorList>
    </citation>
    <scope>NUCLEOTIDE SEQUENCE</scope>
    <source>
        <strain evidence="6">DFI.7.28A</strain>
        <strain evidence="5">DFI.9.42</strain>
    </source>
</reference>
<evidence type="ECO:0000313" key="39">
    <source>
        <dbReference type="Proteomes" id="UP000260642"/>
    </source>
</evidence>
<evidence type="ECO:0000313" key="19">
    <source>
        <dbReference type="EMBL" id="RGR57274.1"/>
    </source>
</evidence>
<dbReference type="EMBL" id="QSKC01000009">
    <property type="protein sequence ID" value="RHE31965.1"/>
    <property type="molecule type" value="Genomic_DNA"/>
</dbReference>
<dbReference type="Proteomes" id="UP000260717">
    <property type="component" value="Unassembled WGS sequence"/>
</dbReference>
<evidence type="ECO:0000313" key="52">
    <source>
        <dbReference type="Proteomes" id="UP000285290"/>
    </source>
</evidence>
<dbReference type="RefSeq" id="WP_012742827.1">
    <property type="nucleotide sequence ID" value="NZ_AP031452.1"/>
</dbReference>
<evidence type="ECO:0000313" key="33">
    <source>
        <dbReference type="EMBL" id="TYL59047.1"/>
    </source>
</evidence>
<keyword evidence="35" id="KW-1185">Reference proteome</keyword>
<evidence type="ECO:0000313" key="4">
    <source>
        <dbReference type="EMBL" id="CUN41623.1"/>
    </source>
</evidence>
<dbReference type="Proteomes" id="UP000284835">
    <property type="component" value="Unassembled WGS sequence"/>
</dbReference>
<dbReference type="EMBL" id="QSAE01000002">
    <property type="protein sequence ID" value="RGW41426.1"/>
    <property type="molecule type" value="Genomic_DNA"/>
</dbReference>
<dbReference type="Proteomes" id="UP000324327">
    <property type="component" value="Unassembled WGS sequence"/>
</dbReference>
<reference evidence="11" key="9">
    <citation type="submission" date="2020-02" db="EMBL/GenBank/DDBJ databases">
        <authorList>
            <person name="Littmann E."/>
            <person name="Sorbara M."/>
        </authorList>
    </citation>
    <scope>NUCLEOTIDE SEQUENCE</scope>
    <source>
        <strain evidence="12">MSK.16.45</strain>
        <strain evidence="11">MSK.17.79</strain>
    </source>
</reference>
<dbReference type="Proteomes" id="UP000283683">
    <property type="component" value="Unassembled WGS sequence"/>
</dbReference>
<reference evidence="2" key="2">
    <citation type="submission" date="2015-05" db="EMBL/GenBank/DDBJ databases">
        <authorList>
            <person name="Wang D.B."/>
            <person name="Wang M."/>
        </authorList>
    </citation>
    <scope>NUCLEOTIDE SEQUENCE [LARGE SCALE GENOMIC DNA]</scope>
    <source>
        <strain evidence="2">T1-815</strain>
    </source>
</reference>
<evidence type="ECO:0000313" key="3">
    <source>
        <dbReference type="EMBL" id="CUM85226.1"/>
    </source>
</evidence>
<dbReference type="Proteomes" id="UP000245905">
    <property type="component" value="Unassembled WGS sequence"/>
</dbReference>
<evidence type="ECO:0000313" key="44">
    <source>
        <dbReference type="Proteomes" id="UP000266066"/>
    </source>
</evidence>
<dbReference type="EMBL" id="QROF01000001">
    <property type="protein sequence ID" value="RHL07880.1"/>
    <property type="molecule type" value="Genomic_DNA"/>
</dbReference>
<evidence type="ECO:0000313" key="23">
    <source>
        <dbReference type="EMBL" id="RGW86626.1"/>
    </source>
</evidence>
<evidence type="ECO:0000313" key="30">
    <source>
        <dbReference type="EMBL" id="RHL07880.1"/>
    </source>
</evidence>
<dbReference type="EMBL" id="QSHU01000012">
    <property type="protein sequence ID" value="RHC38769.1"/>
    <property type="molecule type" value="Genomic_DNA"/>
</dbReference>
<dbReference type="EMBL" id="JAQLYE010000007">
    <property type="protein sequence ID" value="MDB8017394.1"/>
    <property type="molecule type" value="Genomic_DNA"/>
</dbReference>
<dbReference type="Proteomes" id="UP001197684">
    <property type="component" value="Unassembled WGS sequence"/>
</dbReference>
<dbReference type="AlphaFoldDB" id="A0A0M6WKQ9"/>
<evidence type="ECO:0000256" key="1">
    <source>
        <dbReference type="SAM" id="Phobius"/>
    </source>
</evidence>
<evidence type="ECO:0000313" key="56">
    <source>
        <dbReference type="Proteomes" id="UP000286341"/>
    </source>
</evidence>
<dbReference type="Proteomes" id="UP000266066">
    <property type="component" value="Unassembled WGS sequence"/>
</dbReference>
<dbReference type="EMBL" id="JAJCJK010000001">
    <property type="protein sequence ID" value="MCB6936934.1"/>
    <property type="molecule type" value="Genomic_DNA"/>
</dbReference>
<dbReference type="EMBL" id="QRXR01000005">
    <property type="protein sequence ID" value="RGU27125.1"/>
    <property type="molecule type" value="Genomic_DNA"/>
</dbReference>